<keyword evidence="2" id="KW-1185">Reference proteome</keyword>
<dbReference type="PATRIC" id="fig|285473.5.peg.2289"/>
<dbReference type="EMBL" id="CP017316">
    <property type="protein sequence ID" value="AOT59357.1"/>
    <property type="molecule type" value="Genomic_DNA"/>
</dbReference>
<gene>
    <name evidence="1" type="ORF">A4G23_02196</name>
</gene>
<accession>A0A1D8G1N5</accession>
<sequence>MASSHDLPAAVLGTPRDEPSALFEGEVKRRTFINDVAAAAIAPVVASDLLSAGFAARLAGGPSPDDWEAKLATYGTEYMSLGAADIQRRVAGELVVVQQQPDTPRLWSVAARLMTLYAKTFPGSDGSRAVNWYRMAARAADESGDDGTRVWVRGRAAIALGYEGASLGVADMLADQAIAISDRPSLGLLNALYGKAHAAALRGDAETARRLMARGREVFDKAGSHEQTSDYAVPWWRVNVFVSLLAARLGDEGTAVAAQEAARRELPAELPRFATHLDLHRGLMLTRSGDAAGGTAHARAALAALPPEKHSLTLRLLMAEVERP</sequence>
<evidence type="ECO:0000313" key="1">
    <source>
        <dbReference type="EMBL" id="AOT59357.1"/>
    </source>
</evidence>
<dbReference type="Proteomes" id="UP000095349">
    <property type="component" value="Chromosome"/>
</dbReference>
<evidence type="ECO:0000313" key="2">
    <source>
        <dbReference type="Proteomes" id="UP000095349"/>
    </source>
</evidence>
<dbReference type="AlphaFoldDB" id="A0A1D8G1N5"/>
<dbReference type="STRING" id="285473.A4G23_02196"/>
<organism evidence="1 2">
    <name type="scientific">Streptomyces rubrolavendulae</name>
    <dbReference type="NCBI Taxonomy" id="285473"/>
    <lineage>
        <taxon>Bacteria</taxon>
        <taxon>Bacillati</taxon>
        <taxon>Actinomycetota</taxon>
        <taxon>Actinomycetes</taxon>
        <taxon>Kitasatosporales</taxon>
        <taxon>Streptomycetaceae</taxon>
        <taxon>Streptomyces</taxon>
    </lineage>
</organism>
<reference evidence="1 2" key="1">
    <citation type="submission" date="2016-09" db="EMBL/GenBank/DDBJ databases">
        <title>Streptomyces rubrolavendulae MJM4426 Genome sequencing and assembly.</title>
        <authorList>
            <person name="Kim J.-G."/>
        </authorList>
    </citation>
    <scope>NUCLEOTIDE SEQUENCE [LARGE SCALE GENOMIC DNA]</scope>
    <source>
        <strain evidence="1 2">MJM4426</strain>
    </source>
</reference>
<dbReference type="KEGG" id="srn:A4G23_02196"/>
<proteinExistence type="predicted"/>
<protein>
    <submittedName>
        <fullName evidence="1">Uncharacterized protein</fullName>
    </submittedName>
</protein>
<name>A0A1D8G1N5_9ACTN</name>